<feature type="transmembrane region" description="Helical" evidence="5">
    <location>
        <begin position="126"/>
        <end position="143"/>
    </location>
</feature>
<proteinExistence type="predicted"/>
<sequence>MIIKTLVLISRILVGGLFIFSGLIKVNDPVGTSIKMEEYFDVFATDIAPIFEHLKAISLPISVFLVVVEVALGVMLLVGWRLKRAIFLLLAMILFFTFLTFYSAYFNKVTDCGCFGDAIKLTPWESFYKDIVLLVMIVFMLVFRKHLPMKYNVFGKWLTIGSFVLSLILAIYSIRNLPFIDFRAFKEGVNITKAMQPSAPLEYSYLMEKDGEQFVLDEYPSDESYTFVEMTLKNPEVLPKISDFAIWNEAGDHTEEMLQGKQLLILSSNIDKITLSVSELDRISALINAFQGTDVKVHWVAASSEERMNEFLREKGLRVSSYMADATVVKTIIRSNPGLVFMEEGTVLKKFHYRNSPTPEIAKTIFFK</sequence>
<dbReference type="RefSeq" id="WP_014020560.1">
    <property type="nucleotide sequence ID" value="NC_015914.1"/>
</dbReference>
<evidence type="ECO:0000256" key="4">
    <source>
        <dbReference type="ARBA" id="ARBA00023136"/>
    </source>
</evidence>
<dbReference type="GO" id="GO:0030416">
    <property type="term" value="P:methylamine metabolic process"/>
    <property type="evidence" value="ECO:0007669"/>
    <property type="project" value="InterPro"/>
</dbReference>
<accession>G0IW47</accession>
<keyword evidence="3 5" id="KW-1133">Transmembrane helix</keyword>
<keyword evidence="2 5" id="KW-0812">Transmembrane</keyword>
<dbReference type="NCBIfam" id="NF045576">
    <property type="entry name" value="BT_3928_fam"/>
    <property type="match status" value="1"/>
</dbReference>
<evidence type="ECO:0000313" key="7">
    <source>
        <dbReference type="EMBL" id="AEL26267.1"/>
    </source>
</evidence>
<evidence type="ECO:0000256" key="1">
    <source>
        <dbReference type="ARBA" id="ARBA00004141"/>
    </source>
</evidence>
<dbReference type="eggNOG" id="COG1368">
    <property type="taxonomic scope" value="Bacteria"/>
</dbReference>
<feature type="transmembrane region" description="Helical" evidence="5">
    <location>
        <begin position="85"/>
        <end position="106"/>
    </location>
</feature>
<dbReference type="AlphaFoldDB" id="G0IW47"/>
<gene>
    <name evidence="7" type="ordered locus">Cycma_2528</name>
</gene>
<feature type="transmembrane region" description="Helical" evidence="5">
    <location>
        <begin position="155"/>
        <end position="174"/>
    </location>
</feature>
<dbReference type="OrthoDB" id="9809429at2"/>
<name>G0IW47_CYCMS</name>
<evidence type="ECO:0000313" key="8">
    <source>
        <dbReference type="Proteomes" id="UP000001635"/>
    </source>
</evidence>
<protein>
    <submittedName>
        <fullName evidence="7">DoxX family protein</fullName>
    </submittedName>
</protein>
<dbReference type="KEGG" id="cmr:Cycma_2528"/>
<dbReference type="STRING" id="880070.Cycma_2528"/>
<reference evidence="8" key="1">
    <citation type="submission" date="2011-07" db="EMBL/GenBank/DDBJ databases">
        <title>The complete genome of Cyclobacterium marinum DSM 745.</title>
        <authorList>
            <person name="Lucas S."/>
            <person name="Han J."/>
            <person name="Lapidus A."/>
            <person name="Bruce D."/>
            <person name="Goodwin L."/>
            <person name="Pitluck S."/>
            <person name="Peters L."/>
            <person name="Kyrpides N."/>
            <person name="Mavromatis K."/>
            <person name="Ivanova N."/>
            <person name="Ovchinnikova G."/>
            <person name="Chertkov O."/>
            <person name="Detter J.C."/>
            <person name="Tapia R."/>
            <person name="Han C."/>
            <person name="Land M."/>
            <person name="Hauser L."/>
            <person name="Markowitz V."/>
            <person name="Cheng J.-F."/>
            <person name="Hugenholtz P."/>
            <person name="Woyke T."/>
            <person name="Wu D."/>
            <person name="Tindall B."/>
            <person name="Schuetze A."/>
            <person name="Brambilla E."/>
            <person name="Klenk H.-P."/>
            <person name="Eisen J.A."/>
        </authorList>
    </citation>
    <scope>NUCLEOTIDE SEQUENCE [LARGE SCALE GENOMIC DNA]</scope>
    <source>
        <strain evidence="8">ATCC 25205 / DSM 745 / LMG 13164 / NCIMB 1802</strain>
    </source>
</reference>
<dbReference type="Pfam" id="PF07291">
    <property type="entry name" value="MauE"/>
    <property type="match status" value="1"/>
</dbReference>
<evidence type="ECO:0000256" key="5">
    <source>
        <dbReference type="SAM" id="Phobius"/>
    </source>
</evidence>
<dbReference type="Proteomes" id="UP000001635">
    <property type="component" value="Chromosome"/>
</dbReference>
<feature type="transmembrane region" description="Helical" evidence="5">
    <location>
        <begin position="57"/>
        <end position="78"/>
    </location>
</feature>
<keyword evidence="8" id="KW-1185">Reference proteome</keyword>
<evidence type="ECO:0000259" key="6">
    <source>
        <dbReference type="Pfam" id="PF07291"/>
    </source>
</evidence>
<dbReference type="EMBL" id="CP002955">
    <property type="protein sequence ID" value="AEL26267.1"/>
    <property type="molecule type" value="Genomic_DNA"/>
</dbReference>
<evidence type="ECO:0000256" key="3">
    <source>
        <dbReference type="ARBA" id="ARBA00022989"/>
    </source>
</evidence>
<feature type="domain" description="Methylamine utilisation protein MauE" evidence="6">
    <location>
        <begin position="4"/>
        <end position="142"/>
    </location>
</feature>
<evidence type="ECO:0000256" key="2">
    <source>
        <dbReference type="ARBA" id="ARBA00022692"/>
    </source>
</evidence>
<dbReference type="InterPro" id="IPR009908">
    <property type="entry name" value="Methylamine_util_MauE"/>
</dbReference>
<organism evidence="7 8">
    <name type="scientific">Cyclobacterium marinum (strain ATCC 25205 / DSM 745 / LMG 13164 / NCIMB 1802)</name>
    <name type="common">Flectobacillus marinus</name>
    <dbReference type="NCBI Taxonomy" id="880070"/>
    <lineage>
        <taxon>Bacteria</taxon>
        <taxon>Pseudomonadati</taxon>
        <taxon>Bacteroidota</taxon>
        <taxon>Cytophagia</taxon>
        <taxon>Cytophagales</taxon>
        <taxon>Cyclobacteriaceae</taxon>
        <taxon>Cyclobacterium</taxon>
    </lineage>
</organism>
<feature type="transmembrane region" description="Helical" evidence="5">
    <location>
        <begin position="7"/>
        <end position="26"/>
    </location>
</feature>
<dbReference type="HOGENOM" id="CLU_041394_0_0_10"/>
<comment type="subcellular location">
    <subcellularLocation>
        <location evidence="1">Membrane</location>
        <topology evidence="1">Multi-pass membrane protein</topology>
    </subcellularLocation>
</comment>
<dbReference type="GO" id="GO:0016020">
    <property type="term" value="C:membrane"/>
    <property type="evidence" value="ECO:0007669"/>
    <property type="project" value="UniProtKB-SubCell"/>
</dbReference>
<keyword evidence="4 5" id="KW-0472">Membrane</keyword>